<dbReference type="Gene3D" id="3.30.110.40">
    <property type="entry name" value="TusA-like domain"/>
    <property type="match status" value="1"/>
</dbReference>
<name>A0A0F9SN37_9ZZZZ</name>
<comment type="caution">
    <text evidence="1">The sequence shown here is derived from an EMBL/GenBank/DDBJ whole genome shotgun (WGS) entry which is preliminary data.</text>
</comment>
<accession>A0A0F9SN37</accession>
<dbReference type="EMBL" id="LAZR01000450">
    <property type="protein sequence ID" value="KKN68394.1"/>
    <property type="molecule type" value="Genomic_DNA"/>
</dbReference>
<evidence type="ECO:0000313" key="1">
    <source>
        <dbReference type="EMBL" id="KKN68394.1"/>
    </source>
</evidence>
<reference evidence="1" key="1">
    <citation type="journal article" date="2015" name="Nature">
        <title>Complex archaea that bridge the gap between prokaryotes and eukaryotes.</title>
        <authorList>
            <person name="Spang A."/>
            <person name="Saw J.H."/>
            <person name="Jorgensen S.L."/>
            <person name="Zaremba-Niedzwiedzka K."/>
            <person name="Martijn J."/>
            <person name="Lind A.E."/>
            <person name="van Eijk R."/>
            <person name="Schleper C."/>
            <person name="Guy L."/>
            <person name="Ettema T.J."/>
        </authorList>
    </citation>
    <scope>NUCLEOTIDE SEQUENCE</scope>
</reference>
<organism evidence="1">
    <name type="scientific">marine sediment metagenome</name>
    <dbReference type="NCBI Taxonomy" id="412755"/>
    <lineage>
        <taxon>unclassified sequences</taxon>
        <taxon>metagenomes</taxon>
        <taxon>ecological metagenomes</taxon>
    </lineage>
</organism>
<dbReference type="AlphaFoldDB" id="A0A0F9SN37"/>
<dbReference type="InterPro" id="IPR036868">
    <property type="entry name" value="TusA-like_sf"/>
</dbReference>
<proteinExistence type="predicted"/>
<gene>
    <name evidence="1" type="ORF">LCGC14_0451840</name>
</gene>
<protein>
    <submittedName>
        <fullName evidence="1">Uncharacterized protein</fullName>
    </submittedName>
</protein>
<sequence>MVERDLKEFKCPQQFVQFKLALRSAQSSKQRITFSLNKGESANDIERFLQKNAYSYNFDKQRGLLLVEPLHV</sequence>